<accession>A0A1A8GSW2</accession>
<feature type="non-terminal residue" evidence="1">
    <location>
        <position position="1"/>
    </location>
</feature>
<protein>
    <submittedName>
        <fullName evidence="1">Uncharacterized protein</fullName>
    </submittedName>
</protein>
<sequence length="104" mass="11949">KLLTSHYTILTISPHSGAARRIDKDVLFFSADSSQRIQAALEWCWAKMKKLKANIEKLRTETAVVDFLSWTKNGRNKRWCYDALDAIYSHRPRQASGLSDHTVL</sequence>
<gene>
    <name evidence="1" type="primary">Nfu_g_1_026083</name>
</gene>
<reference evidence="1" key="1">
    <citation type="submission" date="2016-05" db="EMBL/GenBank/DDBJ databases">
        <authorList>
            <person name="Lavstsen T."/>
            <person name="Jespersen J.S."/>
        </authorList>
    </citation>
    <scope>NUCLEOTIDE SEQUENCE</scope>
    <source>
        <tissue evidence="1">Brain</tissue>
    </source>
</reference>
<organism evidence="1">
    <name type="scientific">Nothobranchius korthausae</name>
    <dbReference type="NCBI Taxonomy" id="1143690"/>
    <lineage>
        <taxon>Eukaryota</taxon>
        <taxon>Metazoa</taxon>
        <taxon>Chordata</taxon>
        <taxon>Craniata</taxon>
        <taxon>Vertebrata</taxon>
        <taxon>Euteleostomi</taxon>
        <taxon>Actinopterygii</taxon>
        <taxon>Neopterygii</taxon>
        <taxon>Teleostei</taxon>
        <taxon>Neoteleostei</taxon>
        <taxon>Acanthomorphata</taxon>
        <taxon>Ovalentaria</taxon>
        <taxon>Atherinomorphae</taxon>
        <taxon>Cyprinodontiformes</taxon>
        <taxon>Nothobranchiidae</taxon>
        <taxon>Nothobranchius</taxon>
    </lineage>
</organism>
<feature type="non-terminal residue" evidence="1">
    <location>
        <position position="104"/>
    </location>
</feature>
<dbReference type="AlphaFoldDB" id="A0A1A8GSW2"/>
<reference evidence="1" key="2">
    <citation type="submission" date="2016-06" db="EMBL/GenBank/DDBJ databases">
        <title>The genome of a short-lived fish provides insights into sex chromosome evolution and the genetic control of aging.</title>
        <authorList>
            <person name="Reichwald K."/>
            <person name="Felder M."/>
            <person name="Petzold A."/>
            <person name="Koch P."/>
            <person name="Groth M."/>
            <person name="Platzer M."/>
        </authorList>
    </citation>
    <scope>NUCLEOTIDE SEQUENCE</scope>
    <source>
        <tissue evidence="1">Brain</tissue>
    </source>
</reference>
<evidence type="ECO:0000313" key="1">
    <source>
        <dbReference type="EMBL" id="SBQ75011.1"/>
    </source>
</evidence>
<proteinExistence type="predicted"/>
<name>A0A1A8GSW2_9TELE</name>
<dbReference type="EMBL" id="HAEC01006873">
    <property type="protein sequence ID" value="SBQ75011.1"/>
    <property type="molecule type" value="Transcribed_RNA"/>
</dbReference>